<evidence type="ECO:0000313" key="2">
    <source>
        <dbReference type="EMBL" id="EFC88592.1"/>
    </source>
</evidence>
<evidence type="ECO:0000256" key="1">
    <source>
        <dbReference type="SAM" id="Phobius"/>
    </source>
</evidence>
<accession>D2ZWH8</accession>
<sequence length="165" mass="20860">MDNVAWIFINITIGVVLIMVINAIFAVFIVRFRLRFWLRLWFRLRLRLRLWLRLRLRLWLRLRLRLWLRLWFLRLYRWAVRINIFRRNRFWSWFRVIRFTWVAIKLDYHAFVSNFWRWAVCTMTDFAMMYFDTVRRAVVMETTFVTETTMARRAVRIVGFNRRAV</sequence>
<keyword evidence="1" id="KW-0812">Transmembrane</keyword>
<organism evidence="2 3">
    <name type="scientific">Neisseria mucosa (strain ATCC 25996 / DSM 4631 / NCTC 10774 / M26)</name>
    <dbReference type="NCBI Taxonomy" id="546266"/>
    <lineage>
        <taxon>Bacteria</taxon>
        <taxon>Pseudomonadati</taxon>
        <taxon>Pseudomonadota</taxon>
        <taxon>Betaproteobacteria</taxon>
        <taxon>Neisseriales</taxon>
        <taxon>Neisseriaceae</taxon>
        <taxon>Neisseria</taxon>
    </lineage>
</organism>
<reference evidence="2 3" key="1">
    <citation type="submission" date="2009-10" db="EMBL/GenBank/DDBJ databases">
        <authorList>
            <person name="Weinstock G."/>
            <person name="Sodergren E."/>
            <person name="Clifton S."/>
            <person name="Fulton L."/>
            <person name="Fulton B."/>
            <person name="Courtney L."/>
            <person name="Fronick C."/>
            <person name="Harrison M."/>
            <person name="Strong C."/>
            <person name="Farmer C."/>
            <person name="Delahaunty K."/>
            <person name="Markovic C."/>
            <person name="Hall O."/>
            <person name="Minx P."/>
            <person name="Tomlinson C."/>
            <person name="Mitreva M."/>
            <person name="Nelson J."/>
            <person name="Hou S."/>
            <person name="Wollam A."/>
            <person name="Pepin K.H."/>
            <person name="Johnson M."/>
            <person name="Bhonagiri V."/>
            <person name="Nash W.E."/>
            <person name="Warren W."/>
            <person name="Chinwalla A."/>
            <person name="Mardis E.R."/>
            <person name="Wilson R.K."/>
        </authorList>
    </citation>
    <scope>NUCLEOTIDE SEQUENCE [LARGE SCALE GENOMIC DNA]</scope>
    <source>
        <strain evidence="3">ATCC 25996 / DSM 4631 / NCTC 10774 / M26</strain>
    </source>
</reference>
<keyword evidence="1" id="KW-0472">Membrane</keyword>
<name>D2ZWH8_NEIM2</name>
<keyword evidence="1" id="KW-1133">Transmembrane helix</keyword>
<protein>
    <submittedName>
        <fullName evidence="2">Uncharacterized protein</fullName>
    </submittedName>
</protein>
<dbReference type="AlphaFoldDB" id="D2ZWH8"/>
<dbReference type="EMBL" id="ACDX02000007">
    <property type="protein sequence ID" value="EFC88592.1"/>
    <property type="molecule type" value="Genomic_DNA"/>
</dbReference>
<evidence type="ECO:0000313" key="3">
    <source>
        <dbReference type="Proteomes" id="UP000003344"/>
    </source>
</evidence>
<proteinExistence type="predicted"/>
<dbReference type="Proteomes" id="UP000003344">
    <property type="component" value="Unassembled WGS sequence"/>
</dbReference>
<gene>
    <name evidence="2" type="ORF">NEIMUCOT_04975</name>
</gene>
<feature type="transmembrane region" description="Helical" evidence="1">
    <location>
        <begin position="6"/>
        <end position="30"/>
    </location>
</feature>
<comment type="caution">
    <text evidence="2">The sequence shown here is derived from an EMBL/GenBank/DDBJ whole genome shotgun (WGS) entry which is preliminary data.</text>
</comment>